<feature type="active site" evidence="3">
    <location>
        <position position="268"/>
    </location>
</feature>
<dbReference type="InterPro" id="IPR001969">
    <property type="entry name" value="Aspartic_peptidase_AS"/>
</dbReference>
<dbReference type="GO" id="GO:0006508">
    <property type="term" value="P:proteolysis"/>
    <property type="evidence" value="ECO:0007669"/>
    <property type="project" value="UniProtKB-KW"/>
</dbReference>
<dbReference type="EMBL" id="MU865921">
    <property type="protein sequence ID" value="KAK4453303.1"/>
    <property type="molecule type" value="Genomic_DNA"/>
</dbReference>
<comment type="similarity">
    <text evidence="1 4">Belongs to the peptidase A1 family.</text>
</comment>
<evidence type="ECO:0000256" key="4">
    <source>
        <dbReference type="RuleBase" id="RU000454"/>
    </source>
</evidence>
<evidence type="ECO:0000256" key="1">
    <source>
        <dbReference type="ARBA" id="ARBA00007447"/>
    </source>
</evidence>
<dbReference type="Proteomes" id="UP001321760">
    <property type="component" value="Unassembled WGS sequence"/>
</dbReference>
<organism evidence="7 8">
    <name type="scientific">Podospora aff. communis PSN243</name>
    <dbReference type="NCBI Taxonomy" id="3040156"/>
    <lineage>
        <taxon>Eukaryota</taxon>
        <taxon>Fungi</taxon>
        <taxon>Dikarya</taxon>
        <taxon>Ascomycota</taxon>
        <taxon>Pezizomycotina</taxon>
        <taxon>Sordariomycetes</taxon>
        <taxon>Sordariomycetidae</taxon>
        <taxon>Sordariales</taxon>
        <taxon>Podosporaceae</taxon>
        <taxon>Podospora</taxon>
    </lineage>
</organism>
<dbReference type="Gene3D" id="2.40.70.10">
    <property type="entry name" value="Acid Proteases"/>
    <property type="match status" value="2"/>
</dbReference>
<keyword evidence="5" id="KW-0732">Signal</keyword>
<dbReference type="PANTHER" id="PTHR47966:SF47">
    <property type="entry name" value="ENDOPEPTIDASE, PUTATIVE (AFU_ORTHOLOGUE AFUA_3G01220)-RELATED"/>
    <property type="match status" value="1"/>
</dbReference>
<keyword evidence="4" id="KW-0378">Hydrolase</keyword>
<feature type="signal peptide" evidence="5">
    <location>
        <begin position="1"/>
        <end position="20"/>
    </location>
</feature>
<feature type="active site" evidence="3">
    <location>
        <position position="57"/>
    </location>
</feature>
<dbReference type="PROSITE" id="PS00141">
    <property type="entry name" value="ASP_PROTEASE"/>
    <property type="match status" value="1"/>
</dbReference>
<dbReference type="PANTHER" id="PTHR47966">
    <property type="entry name" value="BETA-SITE APP-CLEAVING ENZYME, ISOFORM A-RELATED"/>
    <property type="match status" value="1"/>
</dbReference>
<dbReference type="InterPro" id="IPR033121">
    <property type="entry name" value="PEPTIDASE_A1"/>
</dbReference>
<reference evidence="7" key="1">
    <citation type="journal article" date="2023" name="Mol. Phylogenet. Evol.">
        <title>Genome-scale phylogeny and comparative genomics of the fungal order Sordariales.</title>
        <authorList>
            <person name="Hensen N."/>
            <person name="Bonometti L."/>
            <person name="Westerberg I."/>
            <person name="Brannstrom I.O."/>
            <person name="Guillou S."/>
            <person name="Cros-Aarteil S."/>
            <person name="Calhoun S."/>
            <person name="Haridas S."/>
            <person name="Kuo A."/>
            <person name="Mondo S."/>
            <person name="Pangilinan J."/>
            <person name="Riley R."/>
            <person name="LaButti K."/>
            <person name="Andreopoulos B."/>
            <person name="Lipzen A."/>
            <person name="Chen C."/>
            <person name="Yan M."/>
            <person name="Daum C."/>
            <person name="Ng V."/>
            <person name="Clum A."/>
            <person name="Steindorff A."/>
            <person name="Ohm R.A."/>
            <person name="Martin F."/>
            <person name="Silar P."/>
            <person name="Natvig D.O."/>
            <person name="Lalanne C."/>
            <person name="Gautier V."/>
            <person name="Ament-Velasquez S.L."/>
            <person name="Kruys A."/>
            <person name="Hutchinson M.I."/>
            <person name="Powell A.J."/>
            <person name="Barry K."/>
            <person name="Miller A.N."/>
            <person name="Grigoriev I.V."/>
            <person name="Debuchy R."/>
            <person name="Gladieux P."/>
            <person name="Hiltunen Thoren M."/>
            <person name="Johannesson H."/>
        </authorList>
    </citation>
    <scope>NUCLEOTIDE SEQUENCE</scope>
    <source>
        <strain evidence="7">PSN243</strain>
    </source>
</reference>
<dbReference type="PROSITE" id="PS51767">
    <property type="entry name" value="PEPTIDASE_A1"/>
    <property type="match status" value="1"/>
</dbReference>
<reference evidence="7" key="2">
    <citation type="submission" date="2023-05" db="EMBL/GenBank/DDBJ databases">
        <authorList>
            <consortium name="Lawrence Berkeley National Laboratory"/>
            <person name="Steindorff A."/>
            <person name="Hensen N."/>
            <person name="Bonometti L."/>
            <person name="Westerberg I."/>
            <person name="Brannstrom I.O."/>
            <person name="Guillou S."/>
            <person name="Cros-Aarteil S."/>
            <person name="Calhoun S."/>
            <person name="Haridas S."/>
            <person name="Kuo A."/>
            <person name="Mondo S."/>
            <person name="Pangilinan J."/>
            <person name="Riley R."/>
            <person name="Labutti K."/>
            <person name="Andreopoulos B."/>
            <person name="Lipzen A."/>
            <person name="Chen C."/>
            <person name="Yanf M."/>
            <person name="Daum C."/>
            <person name="Ng V."/>
            <person name="Clum A."/>
            <person name="Ohm R."/>
            <person name="Martin F."/>
            <person name="Silar P."/>
            <person name="Natvig D."/>
            <person name="Lalanne C."/>
            <person name="Gautier V."/>
            <person name="Ament-Velasquez S.L."/>
            <person name="Kruys A."/>
            <person name="Hutchinson M.I."/>
            <person name="Powell A.J."/>
            <person name="Barry K."/>
            <person name="Miller A.N."/>
            <person name="Grigoriev I.V."/>
            <person name="Debuchy R."/>
            <person name="Gladieux P."/>
            <person name="Thoren M.H."/>
            <person name="Johannesson H."/>
        </authorList>
    </citation>
    <scope>NUCLEOTIDE SEQUENCE</scope>
    <source>
        <strain evidence="7">PSN243</strain>
    </source>
</reference>
<dbReference type="PRINTS" id="PR00792">
    <property type="entry name" value="PEPSIN"/>
</dbReference>
<evidence type="ECO:0000313" key="7">
    <source>
        <dbReference type="EMBL" id="KAK4453303.1"/>
    </source>
</evidence>
<dbReference type="GO" id="GO:0000324">
    <property type="term" value="C:fungal-type vacuole"/>
    <property type="evidence" value="ECO:0007669"/>
    <property type="project" value="TreeGrafter"/>
</dbReference>
<dbReference type="GO" id="GO:0004190">
    <property type="term" value="F:aspartic-type endopeptidase activity"/>
    <property type="evidence" value="ECO:0007669"/>
    <property type="project" value="UniProtKB-KW"/>
</dbReference>
<evidence type="ECO:0000256" key="3">
    <source>
        <dbReference type="PIRSR" id="PIRSR601461-1"/>
    </source>
</evidence>
<dbReference type="InterPro" id="IPR021109">
    <property type="entry name" value="Peptidase_aspartic_dom_sf"/>
</dbReference>
<feature type="chain" id="PRO_5043519012" evidence="5">
    <location>
        <begin position="21"/>
        <end position="382"/>
    </location>
</feature>
<evidence type="ECO:0000256" key="2">
    <source>
        <dbReference type="ARBA" id="ARBA00022750"/>
    </source>
</evidence>
<evidence type="ECO:0000313" key="8">
    <source>
        <dbReference type="Proteomes" id="UP001321760"/>
    </source>
</evidence>
<keyword evidence="2 4" id="KW-0064">Aspartyl protease</keyword>
<gene>
    <name evidence="7" type="ORF">QBC34DRAFT_482992</name>
</gene>
<keyword evidence="8" id="KW-1185">Reference proteome</keyword>
<dbReference type="Pfam" id="PF00026">
    <property type="entry name" value="Asp"/>
    <property type="match status" value="1"/>
</dbReference>
<evidence type="ECO:0000259" key="6">
    <source>
        <dbReference type="PROSITE" id="PS51767"/>
    </source>
</evidence>
<dbReference type="SUPFAM" id="SSF50630">
    <property type="entry name" value="Acid proteases"/>
    <property type="match status" value="1"/>
</dbReference>
<comment type="caution">
    <text evidence="7">The sequence shown here is derived from an EMBL/GenBank/DDBJ whole genome shotgun (WGS) entry which is preliminary data.</text>
</comment>
<evidence type="ECO:0000256" key="5">
    <source>
        <dbReference type="SAM" id="SignalP"/>
    </source>
</evidence>
<protein>
    <submittedName>
        <fullName evidence="7">Aspartic peptidase domain-containing protein</fullName>
    </submittedName>
</protein>
<sequence>MAKGLASVVAGSSVLFFASALPHPTPIGTAKALPVYHPAEYLAEVKVGGHKYALMIDTGSSDTWFVKDGFQCLLYPHCNLGPVFRGDFPGGLIEVEHLNISYGGDIGAFLNGQMGYSDLTVAGVTIPKQQIALATIGSYTGDGISSGILGLGLPALTGSFRGQIPTEDGLQNLAPYSPLITTLTNQIGKHTFSLGLSRNESESFLAFGGVPQHVKVGNYTRVPIEKMAKPFGGEDYFYYALTPDAMVWGNSSGGGVNRRAGLPQVIVDSGTTLNVFPHDIARSINGHYAPPAVYSKSLNGWFVACNAVPPSLGVQIGGQMFWTDPLSMVLPQVTDPETGYCATGIGATDGSVFILGDVFMQGLVAVFDVGQRMEMRFAKRLG</sequence>
<proteinExistence type="inferred from homology"/>
<name>A0AAV9GY52_9PEZI</name>
<dbReference type="InterPro" id="IPR001461">
    <property type="entry name" value="Aspartic_peptidase_A1"/>
</dbReference>
<dbReference type="AlphaFoldDB" id="A0AAV9GY52"/>
<keyword evidence="4" id="KW-0645">Protease</keyword>
<accession>A0AAV9GY52</accession>
<feature type="domain" description="Peptidase A1" evidence="6">
    <location>
        <begin position="41"/>
        <end position="378"/>
    </location>
</feature>